<dbReference type="AlphaFoldDB" id="A0A392V241"/>
<keyword evidence="2" id="KW-1185">Reference proteome</keyword>
<evidence type="ECO:0000313" key="1">
    <source>
        <dbReference type="EMBL" id="MCI82326.1"/>
    </source>
</evidence>
<evidence type="ECO:0000313" key="2">
    <source>
        <dbReference type="Proteomes" id="UP000265520"/>
    </source>
</evidence>
<sequence length="37" mass="4028">MREAQSAPNDWLKLLLAARGACKLGAGYARERLGARL</sequence>
<reference evidence="1 2" key="1">
    <citation type="journal article" date="2018" name="Front. Plant Sci.">
        <title>Red Clover (Trifolium pratense) and Zigzag Clover (T. medium) - A Picture of Genomic Similarities and Differences.</title>
        <authorList>
            <person name="Dluhosova J."/>
            <person name="Istvanek J."/>
            <person name="Nedelnik J."/>
            <person name="Repkova J."/>
        </authorList>
    </citation>
    <scope>NUCLEOTIDE SEQUENCE [LARGE SCALE GENOMIC DNA]</scope>
    <source>
        <strain evidence="2">cv. 10/8</strain>
        <tissue evidence="1">Leaf</tissue>
    </source>
</reference>
<name>A0A392V241_9FABA</name>
<comment type="caution">
    <text evidence="1">The sequence shown here is derived from an EMBL/GenBank/DDBJ whole genome shotgun (WGS) entry which is preliminary data.</text>
</comment>
<dbReference type="EMBL" id="LXQA011040664">
    <property type="protein sequence ID" value="MCI82326.1"/>
    <property type="molecule type" value="Genomic_DNA"/>
</dbReference>
<protein>
    <submittedName>
        <fullName evidence="1">Uncharacterized protein</fullName>
    </submittedName>
</protein>
<proteinExistence type="predicted"/>
<accession>A0A392V241</accession>
<organism evidence="1 2">
    <name type="scientific">Trifolium medium</name>
    <dbReference type="NCBI Taxonomy" id="97028"/>
    <lineage>
        <taxon>Eukaryota</taxon>
        <taxon>Viridiplantae</taxon>
        <taxon>Streptophyta</taxon>
        <taxon>Embryophyta</taxon>
        <taxon>Tracheophyta</taxon>
        <taxon>Spermatophyta</taxon>
        <taxon>Magnoliopsida</taxon>
        <taxon>eudicotyledons</taxon>
        <taxon>Gunneridae</taxon>
        <taxon>Pentapetalae</taxon>
        <taxon>rosids</taxon>
        <taxon>fabids</taxon>
        <taxon>Fabales</taxon>
        <taxon>Fabaceae</taxon>
        <taxon>Papilionoideae</taxon>
        <taxon>50 kb inversion clade</taxon>
        <taxon>NPAAA clade</taxon>
        <taxon>Hologalegina</taxon>
        <taxon>IRL clade</taxon>
        <taxon>Trifolieae</taxon>
        <taxon>Trifolium</taxon>
    </lineage>
</organism>
<dbReference type="Proteomes" id="UP000265520">
    <property type="component" value="Unassembled WGS sequence"/>
</dbReference>